<name>A0A450RT72_9GAMM</name>
<reference evidence="1" key="1">
    <citation type="submission" date="2019-02" db="EMBL/GenBank/DDBJ databases">
        <authorList>
            <person name="Gruber-Vodicka R. H."/>
            <person name="Seah K. B. B."/>
        </authorList>
    </citation>
    <scope>NUCLEOTIDE SEQUENCE</scope>
    <source>
        <strain evidence="1">BECK_BZ15</strain>
    </source>
</reference>
<evidence type="ECO:0000313" key="1">
    <source>
        <dbReference type="EMBL" id="VFJ42329.1"/>
    </source>
</evidence>
<gene>
    <name evidence="1" type="ORF">BECKFW1821A_GA0114235_100190</name>
</gene>
<dbReference type="AlphaFoldDB" id="A0A450RT72"/>
<organism evidence="1">
    <name type="scientific">Candidatus Kentrum sp. FW</name>
    <dbReference type="NCBI Taxonomy" id="2126338"/>
    <lineage>
        <taxon>Bacteria</taxon>
        <taxon>Pseudomonadati</taxon>
        <taxon>Pseudomonadota</taxon>
        <taxon>Gammaproteobacteria</taxon>
        <taxon>Candidatus Kentrum</taxon>
    </lineage>
</organism>
<sequence length="69" mass="7591">MIHAIEATVDESGYIRLTEPLPIKGGYRAFIAVLDEPPGNAPETALLSEDSLSADWARPEEDEAWSHLQ</sequence>
<protein>
    <recommendedName>
        <fullName evidence="2">DUF2281 domain-containing protein</fullName>
    </recommendedName>
</protein>
<proteinExistence type="predicted"/>
<accession>A0A450RT72</accession>
<dbReference type="EMBL" id="CAADEW010000001">
    <property type="protein sequence ID" value="VFJ42329.1"/>
    <property type="molecule type" value="Genomic_DNA"/>
</dbReference>
<evidence type="ECO:0008006" key="2">
    <source>
        <dbReference type="Google" id="ProtNLM"/>
    </source>
</evidence>